<feature type="chain" id="PRO_5010187137" evidence="1">
    <location>
        <begin position="26"/>
        <end position="227"/>
    </location>
</feature>
<keyword evidence="1" id="KW-0732">Signal</keyword>
<reference evidence="3 4" key="1">
    <citation type="submission" date="2016-10" db="EMBL/GenBank/DDBJ databases">
        <authorList>
            <person name="de Groot N.N."/>
        </authorList>
    </citation>
    <scope>NUCLEOTIDE SEQUENCE [LARGE SCALE GENOMIC DNA]</scope>
    <source>
        <strain evidence="3 4">D31d</strain>
    </source>
</reference>
<dbReference type="EMBL" id="FNRF01000003">
    <property type="protein sequence ID" value="SEA62745.1"/>
    <property type="molecule type" value="Genomic_DNA"/>
</dbReference>
<gene>
    <name evidence="3" type="ORF">SAMN05216462_2091</name>
</gene>
<dbReference type="Proteomes" id="UP000182257">
    <property type="component" value="Unassembled WGS sequence"/>
</dbReference>
<dbReference type="Pfam" id="PF12702">
    <property type="entry name" value="Lipocalin_3"/>
    <property type="match status" value="1"/>
</dbReference>
<dbReference type="InterPro" id="IPR024311">
    <property type="entry name" value="Lipocalin-like"/>
</dbReference>
<name>A0A1H4CQQ8_XYLRU</name>
<evidence type="ECO:0000313" key="3">
    <source>
        <dbReference type="EMBL" id="SEA62745.1"/>
    </source>
</evidence>
<dbReference type="RefSeq" id="WP_074761452.1">
    <property type="nucleotide sequence ID" value="NZ_FNRF01000003.1"/>
</dbReference>
<organism evidence="3 4">
    <name type="scientific">Xylanibacter ruminicola</name>
    <name type="common">Prevotella ruminicola</name>
    <dbReference type="NCBI Taxonomy" id="839"/>
    <lineage>
        <taxon>Bacteria</taxon>
        <taxon>Pseudomonadati</taxon>
        <taxon>Bacteroidota</taxon>
        <taxon>Bacteroidia</taxon>
        <taxon>Bacteroidales</taxon>
        <taxon>Prevotellaceae</taxon>
        <taxon>Xylanibacter</taxon>
    </lineage>
</organism>
<feature type="domain" description="Lipocalin-like" evidence="2">
    <location>
        <begin position="108"/>
        <end position="202"/>
    </location>
</feature>
<evidence type="ECO:0000259" key="2">
    <source>
        <dbReference type="Pfam" id="PF12702"/>
    </source>
</evidence>
<dbReference type="PROSITE" id="PS51257">
    <property type="entry name" value="PROKAR_LIPOPROTEIN"/>
    <property type="match status" value="1"/>
</dbReference>
<accession>A0A1H4CQQ8</accession>
<feature type="signal peptide" evidence="1">
    <location>
        <begin position="1"/>
        <end position="25"/>
    </location>
</feature>
<proteinExistence type="predicted"/>
<protein>
    <submittedName>
        <fullName evidence="3">Lipocalin-like</fullName>
    </submittedName>
</protein>
<evidence type="ECO:0000256" key="1">
    <source>
        <dbReference type="SAM" id="SignalP"/>
    </source>
</evidence>
<dbReference type="OrthoDB" id="1077683at2"/>
<dbReference type="Gene3D" id="2.40.128.280">
    <property type="match status" value="1"/>
</dbReference>
<dbReference type="AlphaFoldDB" id="A0A1H4CQQ8"/>
<sequence>MKKLVFLSVAMAAMMMLSCGGNSHQAEREEDTVDVMDQIRDHTLYGLCGAIPSTSQLKVITDVGDTLTLDITPALENRKMLGSVRVGDRLAVMTNKNQTMATEVININLLLGDWVMPDPLDGSDEIGIRIKEGGVAESIEMTNITYRTWRIFNGKLEIVSIREDGGESEETTSYDILKLSGDSLVYRTIGKPQDEVDTYEYSRWREKEQPDLHGLKLEEHQDEYMKL</sequence>
<evidence type="ECO:0000313" key="4">
    <source>
        <dbReference type="Proteomes" id="UP000182257"/>
    </source>
</evidence>